<dbReference type="PANTHER" id="PTHR31299:SF0">
    <property type="entry name" value="ESTERASE, PUTATIVE (AFU_ORTHOLOGUE AFUA_1G05850)-RELATED"/>
    <property type="match status" value="1"/>
</dbReference>
<dbReference type="SUPFAM" id="SSF159501">
    <property type="entry name" value="EreA/ChaN-like"/>
    <property type="match status" value="1"/>
</dbReference>
<comment type="caution">
    <text evidence="1">The sequence shown here is derived from an EMBL/GenBank/DDBJ whole genome shotgun (WGS) entry which is preliminary data.</text>
</comment>
<dbReference type="CDD" id="cd14728">
    <property type="entry name" value="Ere-like"/>
    <property type="match status" value="1"/>
</dbReference>
<accession>A0ABQ5MFY9</accession>
<dbReference type="Gene3D" id="3.40.1660.10">
    <property type="entry name" value="EreA-like (biosynthetic domain)"/>
    <property type="match status" value="2"/>
</dbReference>
<evidence type="ECO:0008006" key="3">
    <source>
        <dbReference type="Google" id="ProtNLM"/>
    </source>
</evidence>
<gene>
    <name evidence="1" type="ORF">Y10_01850</name>
</gene>
<protein>
    <recommendedName>
        <fullName evidence="3">Erythromycin esterase</fullName>
    </recommendedName>
</protein>
<evidence type="ECO:0000313" key="2">
    <source>
        <dbReference type="Proteomes" id="UP001143543"/>
    </source>
</evidence>
<dbReference type="EMBL" id="BRVO01000001">
    <property type="protein sequence ID" value="GLB47817.1"/>
    <property type="molecule type" value="Genomic_DNA"/>
</dbReference>
<organism evidence="1 2">
    <name type="scientific">Neptunitalea lumnitzerae</name>
    <dbReference type="NCBI Taxonomy" id="2965509"/>
    <lineage>
        <taxon>Bacteria</taxon>
        <taxon>Pseudomonadati</taxon>
        <taxon>Bacteroidota</taxon>
        <taxon>Flavobacteriia</taxon>
        <taxon>Flavobacteriales</taxon>
        <taxon>Flavobacteriaceae</taxon>
        <taxon>Neptunitalea</taxon>
    </lineage>
</organism>
<dbReference type="InterPro" id="IPR052036">
    <property type="entry name" value="Hydrolase/PRTase-associated"/>
</dbReference>
<proteinExistence type="predicted"/>
<dbReference type="PANTHER" id="PTHR31299">
    <property type="entry name" value="ESTERASE, PUTATIVE (AFU_ORTHOLOGUE AFUA_1G05850)-RELATED"/>
    <property type="match status" value="1"/>
</dbReference>
<sequence length="723" mass="83666">MKYIYTLFLLFIIVSTVNSQNFQPKFKVCSEGTSSNDFEFLKDEIKDARVVMLGEISHYDGNIIATKGRIAEYLITEMGFTTIAFESGMYDLYAAQQEIDHGANVAEAFRKSLFSVWGKRKEFQDFVQFFENRRDVLKVVGFDHQITGVHGNENLVNALQDFCHKHDIKLKLNTDDFILLLESISRSGLFDEADISYDEFELKLKKLVAKITTLTDSEEVFYWKQIVRGLLTLGKDAKNRELLLSSFNTTANDNIRDAQMAENLLAYLEAHPDEKVICWGANQHFANNVSSVEKTALANFVPMGSYVKSKLKDDVFSLACVTAEDSLYIQGKWNKTPIKKNSFESFLKNTKASMVYVSGHQKAMDTMVAQRLFSPVTFVEANLSELHDGYLYFDKSVPSTPIKDSVVTVVAPEENTSKDLVRGEKDFDTIMPATWLEEVVIYEKRTAYQVMREAINRIPENYPKNSFGSYLYATSTMKVDDTLVLDYEFTASQFDRGYVNSSNRNTVNIEEVHYKKDVEFKPANLRSYYGFAYVNPIQYAPILEARKFKKMDIYIIKKDSLWGREVYKIEFSSPRNHATYTGRTFESKYSGYVYITTDDYAFLKIDERWDVTNFPDHFKEGYAFKKELKAYTSKMYTVEQSSTRFKKYQGVYYIADVENRVEGNVKNEAGDIKNFTLSIQGTWSKFNVGEDKISYRKEQTLFDKVKFHKDFWDHYKRPNIVLE</sequence>
<name>A0ABQ5MFY9_9FLAO</name>
<dbReference type="Pfam" id="PF05139">
    <property type="entry name" value="Erythro_esteras"/>
    <property type="match status" value="1"/>
</dbReference>
<dbReference type="Proteomes" id="UP001143543">
    <property type="component" value="Unassembled WGS sequence"/>
</dbReference>
<dbReference type="InterPro" id="IPR007815">
    <property type="entry name" value="Emycin_Estase"/>
</dbReference>
<evidence type="ECO:0000313" key="1">
    <source>
        <dbReference type="EMBL" id="GLB47817.1"/>
    </source>
</evidence>
<dbReference type="RefSeq" id="WP_281763482.1">
    <property type="nucleotide sequence ID" value="NZ_BRVO01000001.1"/>
</dbReference>
<reference evidence="1" key="1">
    <citation type="submission" date="2022-07" db="EMBL/GenBank/DDBJ databases">
        <title>Taxonomy of Novel Oxalotrophic and Methylotrophic Bacteria.</title>
        <authorList>
            <person name="Sahin N."/>
            <person name="Tani A."/>
        </authorList>
    </citation>
    <scope>NUCLEOTIDE SEQUENCE</scope>
    <source>
        <strain evidence="1">Y10</strain>
    </source>
</reference>
<keyword evidence="2" id="KW-1185">Reference proteome</keyword>